<dbReference type="RefSeq" id="WP_089610427.1">
    <property type="nucleotide sequence ID" value="NZ_CP022121.1"/>
</dbReference>
<reference evidence="1 2" key="1">
    <citation type="submission" date="2022-08" db="EMBL/GenBank/DDBJ databases">
        <title>Proteogenomics of the novel Dehalobacterium formicoaceticum strain EZ94 highlights a key role of methyltransferases during anaerobic dichloromethane degradation.</title>
        <authorList>
            <person name="Wasmund K."/>
        </authorList>
    </citation>
    <scope>NUCLEOTIDE SEQUENCE [LARGE SCALE GENOMIC DNA]</scope>
    <source>
        <strain evidence="1 2">EZ94</strain>
    </source>
</reference>
<keyword evidence="2" id="KW-1185">Reference proteome</keyword>
<organism evidence="1 2">
    <name type="scientific">Dehalobacterium formicoaceticum</name>
    <dbReference type="NCBI Taxonomy" id="51515"/>
    <lineage>
        <taxon>Bacteria</taxon>
        <taxon>Bacillati</taxon>
        <taxon>Bacillota</taxon>
        <taxon>Clostridia</taxon>
        <taxon>Eubacteriales</taxon>
        <taxon>Peptococcaceae</taxon>
        <taxon>Dehalobacterium</taxon>
    </lineage>
</organism>
<proteinExistence type="predicted"/>
<gene>
    <name evidence="1" type="ORF">NVS47_12970</name>
</gene>
<dbReference type="Proteomes" id="UP001524944">
    <property type="component" value="Unassembled WGS sequence"/>
</dbReference>
<dbReference type="Pfam" id="PF12952">
    <property type="entry name" value="DUF3841"/>
    <property type="match status" value="1"/>
</dbReference>
<protein>
    <submittedName>
        <fullName evidence="1">DUF3841 domain-containing protein</fullName>
    </submittedName>
</protein>
<evidence type="ECO:0000313" key="2">
    <source>
        <dbReference type="Proteomes" id="UP001524944"/>
    </source>
</evidence>
<evidence type="ECO:0000313" key="1">
    <source>
        <dbReference type="EMBL" id="MCR6546411.1"/>
    </source>
</evidence>
<dbReference type="EMBL" id="JANPWE010000007">
    <property type="protein sequence ID" value="MCR6546411.1"/>
    <property type="molecule type" value="Genomic_DNA"/>
</dbReference>
<sequence length="188" mass="22260">MEKLKMYTTQDSRVLKEIEETGVYRATLGSIRRKYDTISDLYLKVYKWLSHAADSIVSRPEGVEFPIWTAFNQEGSFGLMEGQVRLELEVEREHVIIFDSGKWDYILNLWYIPLDSKDNEAYEQKLEVMGIKNKSSIYMTNFYPILKREVEQSWQRLFDPEIIISGSNQAVIWEIRSEWIKNTIFPTK</sequence>
<accession>A0ABT1Y695</accession>
<dbReference type="InterPro" id="IPR024211">
    <property type="entry name" value="DUF3841"/>
</dbReference>
<name>A0ABT1Y695_9FIRM</name>
<comment type="caution">
    <text evidence="1">The sequence shown here is derived from an EMBL/GenBank/DDBJ whole genome shotgun (WGS) entry which is preliminary data.</text>
</comment>